<feature type="transmembrane region" description="Helical" evidence="4">
    <location>
        <begin position="367"/>
        <end position="390"/>
    </location>
</feature>
<feature type="region of interest" description="Disordered" evidence="3">
    <location>
        <begin position="298"/>
        <end position="319"/>
    </location>
</feature>
<keyword evidence="4" id="KW-0472">Membrane</keyword>
<dbReference type="InterPro" id="IPR020067">
    <property type="entry name" value="Frizzled_dom"/>
</dbReference>
<dbReference type="SUPFAM" id="SSF63501">
    <property type="entry name" value="Frizzled cysteine-rich domain"/>
    <property type="match status" value="2"/>
</dbReference>
<protein>
    <recommendedName>
        <fullName evidence="6">FZ domain-containing protein</fullName>
    </recommendedName>
</protein>
<evidence type="ECO:0000256" key="5">
    <source>
        <dbReference type="SAM" id="SignalP"/>
    </source>
</evidence>
<keyword evidence="4" id="KW-0812">Transmembrane</keyword>
<name>A0ABN8NFG8_9CNID</name>
<accession>A0ABN8NFG8</accession>
<dbReference type="Pfam" id="PF01392">
    <property type="entry name" value="Fz"/>
    <property type="match status" value="1"/>
</dbReference>
<dbReference type="Gene3D" id="1.10.2000.10">
    <property type="entry name" value="Frizzled cysteine-rich domain"/>
    <property type="match status" value="2"/>
</dbReference>
<evidence type="ECO:0000259" key="6">
    <source>
        <dbReference type="PROSITE" id="PS50038"/>
    </source>
</evidence>
<keyword evidence="4" id="KW-1133">Transmembrane helix</keyword>
<reference evidence="7 8" key="1">
    <citation type="submission" date="2022-05" db="EMBL/GenBank/DDBJ databases">
        <authorList>
            <consortium name="Genoscope - CEA"/>
            <person name="William W."/>
        </authorList>
    </citation>
    <scope>NUCLEOTIDE SEQUENCE [LARGE SCALE GENOMIC DNA]</scope>
</reference>
<comment type="caution">
    <text evidence="2">Lacks conserved residue(s) required for the propagation of feature annotation.</text>
</comment>
<gene>
    <name evidence="7" type="ORF">PLOB_00013812</name>
</gene>
<sequence>MKFRSVAFLCCISLCSILIAVLCDSSTDGKCKSLVNSPFNICISAGYNFSFSLPEKLNKPEFEDVLASALKTAIQIWEKCEDLNLVVTMECSSTFPKCGNGGKRVLPCKRVCGELLKKCLYTDFRGSSFMQKYMEELLALCLSLPDERPSDEKCVEPPNFRTNDSIPSPLDRGCQELIIPACKDLGVYSHTHLSEEVQKMIYGDYWGKTYNGSILQRNFSKRQEEILAKYPKCRKNIEKLYCGKHFPPCFLHETKRVLKTPCRSLCKDIARDCPGYFSRELSYNDTVYCGSLPEGAEGRAGSHTVRPTPSSTPSTKAPLMQWPTGVATLTTAAVDGDTTPTTAAFEAHPTTHSPPSEELHQHGPKGWAIAVAVIVTFVVVGLVLAGLIWWKLKWRGTSPFAGYQKQPDESGFEL</sequence>
<evidence type="ECO:0000256" key="3">
    <source>
        <dbReference type="SAM" id="MobiDB-lite"/>
    </source>
</evidence>
<dbReference type="PROSITE" id="PS50038">
    <property type="entry name" value="FZ"/>
    <property type="match status" value="1"/>
</dbReference>
<organism evidence="7 8">
    <name type="scientific">Porites lobata</name>
    <dbReference type="NCBI Taxonomy" id="104759"/>
    <lineage>
        <taxon>Eukaryota</taxon>
        <taxon>Metazoa</taxon>
        <taxon>Cnidaria</taxon>
        <taxon>Anthozoa</taxon>
        <taxon>Hexacorallia</taxon>
        <taxon>Scleractinia</taxon>
        <taxon>Fungiina</taxon>
        <taxon>Poritidae</taxon>
        <taxon>Porites</taxon>
    </lineage>
</organism>
<dbReference type="InterPro" id="IPR036790">
    <property type="entry name" value="Frizzled_dom_sf"/>
</dbReference>
<keyword evidence="8" id="KW-1185">Reference proteome</keyword>
<keyword evidence="1" id="KW-1015">Disulfide bond</keyword>
<feature type="region of interest" description="Disordered" evidence="3">
    <location>
        <begin position="339"/>
        <end position="361"/>
    </location>
</feature>
<evidence type="ECO:0000256" key="4">
    <source>
        <dbReference type="SAM" id="Phobius"/>
    </source>
</evidence>
<evidence type="ECO:0000256" key="1">
    <source>
        <dbReference type="ARBA" id="ARBA00023157"/>
    </source>
</evidence>
<evidence type="ECO:0000313" key="7">
    <source>
        <dbReference type="EMBL" id="CAH3105425.1"/>
    </source>
</evidence>
<keyword evidence="5" id="KW-0732">Signal</keyword>
<feature type="chain" id="PRO_5046531858" description="FZ domain-containing protein" evidence="5">
    <location>
        <begin position="24"/>
        <end position="414"/>
    </location>
</feature>
<dbReference type="EMBL" id="CALNXK010000018">
    <property type="protein sequence ID" value="CAH3105425.1"/>
    <property type="molecule type" value="Genomic_DNA"/>
</dbReference>
<evidence type="ECO:0000256" key="2">
    <source>
        <dbReference type="PROSITE-ProRule" id="PRU00090"/>
    </source>
</evidence>
<feature type="signal peptide" evidence="5">
    <location>
        <begin position="1"/>
        <end position="23"/>
    </location>
</feature>
<proteinExistence type="predicted"/>
<feature type="domain" description="FZ" evidence="6">
    <location>
        <begin position="174"/>
        <end position="307"/>
    </location>
</feature>
<evidence type="ECO:0000313" key="8">
    <source>
        <dbReference type="Proteomes" id="UP001159405"/>
    </source>
</evidence>
<comment type="caution">
    <text evidence="7">The sequence shown here is derived from an EMBL/GenBank/DDBJ whole genome shotgun (WGS) entry which is preliminary data.</text>
</comment>
<dbReference type="Proteomes" id="UP001159405">
    <property type="component" value="Unassembled WGS sequence"/>
</dbReference>